<evidence type="ECO:0000256" key="9">
    <source>
        <dbReference type="ARBA" id="ARBA00022516"/>
    </source>
</evidence>
<comment type="subcellular location">
    <subcellularLocation>
        <location evidence="2">Cell membrane</location>
        <topology evidence="2">Multi-pass membrane protein</topology>
    </subcellularLocation>
</comment>
<keyword evidence="17" id="KW-1208">Phospholipid metabolism</keyword>
<dbReference type="PANTHER" id="PTHR46382:SF1">
    <property type="entry name" value="PHOSPHATIDATE CYTIDYLYLTRANSFERASE"/>
    <property type="match status" value="1"/>
</dbReference>
<feature type="transmembrane region" description="Helical" evidence="19">
    <location>
        <begin position="137"/>
        <end position="158"/>
    </location>
</feature>
<dbReference type="GO" id="GO:0004605">
    <property type="term" value="F:phosphatidate cytidylyltransferase activity"/>
    <property type="evidence" value="ECO:0007669"/>
    <property type="project" value="UniProtKB-EC"/>
</dbReference>
<evidence type="ECO:0000256" key="12">
    <source>
        <dbReference type="ARBA" id="ARBA00022695"/>
    </source>
</evidence>
<sequence>MGEIFRRLLTGIVYVVILLSAIFLSSDAFDFLFMAFGLACLYEFKRMTKLPGYHIFAAYLTLWWAFIYLINDYAYGTSIINVLMFLTITINIALLFYLFSPKEKKFQSLQKFLIGLFYIGGGCIFLTMIPYQQNNFAKFLIMGIFILIWVNDSFAYLVGKTIGKNKLFPSVSPKKTWEGTIGGLVFALVAAYFMSKYETNISLIQWFILAVVIVVTGSLGDLIESKFKRAAGVKDSGAILPGHGGMLDRLDSLIFAAPFAYLTINIFNHVS</sequence>
<evidence type="ECO:0000256" key="19">
    <source>
        <dbReference type="SAM" id="Phobius"/>
    </source>
</evidence>
<dbReference type="PROSITE" id="PS01315">
    <property type="entry name" value="CDS"/>
    <property type="match status" value="1"/>
</dbReference>
<keyword evidence="13 19" id="KW-1133">Transmembrane helix</keyword>
<evidence type="ECO:0000256" key="11">
    <source>
        <dbReference type="ARBA" id="ARBA00022692"/>
    </source>
</evidence>
<feature type="transmembrane region" description="Helical" evidence="19">
    <location>
        <begin position="112"/>
        <end position="131"/>
    </location>
</feature>
<evidence type="ECO:0000313" key="20">
    <source>
        <dbReference type="EMBL" id="SDF38185.1"/>
    </source>
</evidence>
<evidence type="ECO:0000256" key="4">
    <source>
        <dbReference type="ARBA" id="ARBA00005189"/>
    </source>
</evidence>
<feature type="transmembrane region" description="Helical" evidence="19">
    <location>
        <begin position="53"/>
        <end position="70"/>
    </location>
</feature>
<evidence type="ECO:0000256" key="2">
    <source>
        <dbReference type="ARBA" id="ARBA00004651"/>
    </source>
</evidence>
<dbReference type="GO" id="GO:0016024">
    <property type="term" value="P:CDP-diacylglycerol biosynthetic process"/>
    <property type="evidence" value="ECO:0007669"/>
    <property type="project" value="UniProtKB-UniPathway"/>
</dbReference>
<evidence type="ECO:0000256" key="1">
    <source>
        <dbReference type="ARBA" id="ARBA00001698"/>
    </source>
</evidence>
<proteinExistence type="inferred from homology"/>
<evidence type="ECO:0000256" key="10">
    <source>
        <dbReference type="ARBA" id="ARBA00022679"/>
    </source>
</evidence>
<evidence type="ECO:0000313" key="21">
    <source>
        <dbReference type="Proteomes" id="UP000182114"/>
    </source>
</evidence>
<accession>A0A1G7KLY3</accession>
<keyword evidence="14" id="KW-0443">Lipid metabolism</keyword>
<gene>
    <name evidence="20" type="ORF">SAMN04487992_11344</name>
</gene>
<evidence type="ECO:0000256" key="3">
    <source>
        <dbReference type="ARBA" id="ARBA00005119"/>
    </source>
</evidence>
<feature type="transmembrane region" description="Helical" evidence="19">
    <location>
        <begin position="12"/>
        <end position="41"/>
    </location>
</feature>
<protein>
    <recommendedName>
        <fullName evidence="7 18">Phosphatidate cytidylyltransferase</fullName>
        <ecNumber evidence="6 18">2.7.7.41</ecNumber>
    </recommendedName>
</protein>
<dbReference type="EC" id="2.7.7.41" evidence="6 18"/>
<evidence type="ECO:0000256" key="5">
    <source>
        <dbReference type="ARBA" id="ARBA00010185"/>
    </source>
</evidence>
<keyword evidence="16" id="KW-0594">Phospholipid biosynthesis</keyword>
<dbReference type="RefSeq" id="WP_074539230.1">
    <property type="nucleotide sequence ID" value="NZ_FNBD01000013.1"/>
</dbReference>
<dbReference type="PANTHER" id="PTHR46382">
    <property type="entry name" value="PHOSPHATIDATE CYTIDYLYLTRANSFERASE"/>
    <property type="match status" value="1"/>
</dbReference>
<organism evidence="20 21">
    <name type="scientific">Cellulophaga baltica</name>
    <dbReference type="NCBI Taxonomy" id="76594"/>
    <lineage>
        <taxon>Bacteria</taxon>
        <taxon>Pseudomonadati</taxon>
        <taxon>Bacteroidota</taxon>
        <taxon>Flavobacteriia</taxon>
        <taxon>Flavobacteriales</taxon>
        <taxon>Flavobacteriaceae</taxon>
        <taxon>Cellulophaga</taxon>
    </lineage>
</organism>
<dbReference type="UniPathway" id="UPA00557">
    <property type="reaction ID" value="UER00614"/>
</dbReference>
<evidence type="ECO:0000256" key="17">
    <source>
        <dbReference type="ARBA" id="ARBA00023264"/>
    </source>
</evidence>
<dbReference type="Pfam" id="PF01148">
    <property type="entry name" value="CTP_transf_1"/>
    <property type="match status" value="1"/>
</dbReference>
<comment type="pathway">
    <text evidence="3 18">Phospholipid metabolism; CDP-diacylglycerol biosynthesis; CDP-diacylglycerol from sn-glycerol 3-phosphate: step 3/3.</text>
</comment>
<evidence type="ECO:0000256" key="18">
    <source>
        <dbReference type="RuleBase" id="RU003938"/>
    </source>
</evidence>
<dbReference type="EMBL" id="FNBD01000013">
    <property type="protein sequence ID" value="SDF38185.1"/>
    <property type="molecule type" value="Genomic_DNA"/>
</dbReference>
<evidence type="ECO:0000256" key="13">
    <source>
        <dbReference type="ARBA" id="ARBA00022989"/>
    </source>
</evidence>
<keyword evidence="21" id="KW-1185">Reference proteome</keyword>
<comment type="similarity">
    <text evidence="5 18">Belongs to the CDS family.</text>
</comment>
<keyword evidence="9" id="KW-0444">Lipid biosynthesis</keyword>
<keyword evidence="8" id="KW-1003">Cell membrane</keyword>
<evidence type="ECO:0000256" key="6">
    <source>
        <dbReference type="ARBA" id="ARBA00012487"/>
    </source>
</evidence>
<keyword evidence="15 19" id="KW-0472">Membrane</keyword>
<dbReference type="GO" id="GO:0005886">
    <property type="term" value="C:plasma membrane"/>
    <property type="evidence" value="ECO:0007669"/>
    <property type="project" value="UniProtKB-SubCell"/>
</dbReference>
<evidence type="ECO:0000256" key="14">
    <source>
        <dbReference type="ARBA" id="ARBA00023098"/>
    </source>
</evidence>
<dbReference type="Proteomes" id="UP000182114">
    <property type="component" value="Unassembled WGS sequence"/>
</dbReference>
<evidence type="ECO:0000256" key="15">
    <source>
        <dbReference type="ARBA" id="ARBA00023136"/>
    </source>
</evidence>
<feature type="transmembrane region" description="Helical" evidence="19">
    <location>
        <begin position="203"/>
        <end position="223"/>
    </location>
</feature>
<feature type="transmembrane region" description="Helical" evidence="19">
    <location>
        <begin position="82"/>
        <end position="100"/>
    </location>
</feature>
<evidence type="ECO:0000256" key="16">
    <source>
        <dbReference type="ARBA" id="ARBA00023209"/>
    </source>
</evidence>
<dbReference type="AlphaFoldDB" id="A0A1G7KLY3"/>
<name>A0A1G7KLY3_9FLAO</name>
<evidence type="ECO:0000256" key="8">
    <source>
        <dbReference type="ARBA" id="ARBA00022475"/>
    </source>
</evidence>
<comment type="catalytic activity">
    <reaction evidence="1 18">
        <text>a 1,2-diacyl-sn-glycero-3-phosphate + CTP + H(+) = a CDP-1,2-diacyl-sn-glycerol + diphosphate</text>
        <dbReference type="Rhea" id="RHEA:16229"/>
        <dbReference type="ChEBI" id="CHEBI:15378"/>
        <dbReference type="ChEBI" id="CHEBI:33019"/>
        <dbReference type="ChEBI" id="CHEBI:37563"/>
        <dbReference type="ChEBI" id="CHEBI:58332"/>
        <dbReference type="ChEBI" id="CHEBI:58608"/>
        <dbReference type="EC" id="2.7.7.41"/>
    </reaction>
</comment>
<keyword evidence="11 18" id="KW-0812">Transmembrane</keyword>
<keyword evidence="12 18" id="KW-0548">Nucleotidyltransferase</keyword>
<comment type="pathway">
    <text evidence="4">Lipid metabolism.</text>
</comment>
<reference evidence="21" key="1">
    <citation type="submission" date="2016-10" db="EMBL/GenBank/DDBJ databases">
        <authorList>
            <person name="Varghese N."/>
            <person name="Submissions S."/>
        </authorList>
    </citation>
    <scope>NUCLEOTIDE SEQUENCE [LARGE SCALE GENOMIC DNA]</scope>
    <source>
        <strain evidence="21">DSM 24729</strain>
    </source>
</reference>
<keyword evidence="10 18" id="KW-0808">Transferase</keyword>
<dbReference type="InterPro" id="IPR000374">
    <property type="entry name" value="PC_trans"/>
</dbReference>
<evidence type="ECO:0000256" key="7">
    <source>
        <dbReference type="ARBA" id="ARBA00019373"/>
    </source>
</evidence>
<dbReference type="eggNOG" id="COG4589">
    <property type="taxonomic scope" value="Bacteria"/>
</dbReference>